<proteinExistence type="predicted"/>
<protein>
    <submittedName>
        <fullName evidence="1">Uncharacterized protein</fullName>
    </submittedName>
</protein>
<comment type="caution">
    <text evidence="1">The sequence shown here is derived from an EMBL/GenBank/DDBJ whole genome shotgun (WGS) entry which is preliminary data.</text>
</comment>
<accession>A0A3L7ZJ39</accession>
<evidence type="ECO:0000313" key="1">
    <source>
        <dbReference type="EMBL" id="RLT71728.1"/>
    </source>
</evidence>
<dbReference type="OrthoDB" id="612554at2"/>
<reference evidence="1 2" key="1">
    <citation type="submission" date="2018-09" db="EMBL/GenBank/DDBJ databases">
        <title>Murine metabolic-syndrome-specific gut microbial biobank.</title>
        <authorList>
            <person name="Liu C."/>
        </authorList>
    </citation>
    <scope>NUCLEOTIDE SEQUENCE [LARGE SCALE GENOMIC DNA]</scope>
    <source>
        <strain evidence="1 2">8-P5</strain>
    </source>
</reference>
<organism evidence="1 2">
    <name type="scientific">Parabacteroides distasonis</name>
    <dbReference type="NCBI Taxonomy" id="823"/>
    <lineage>
        <taxon>Bacteria</taxon>
        <taxon>Pseudomonadati</taxon>
        <taxon>Bacteroidota</taxon>
        <taxon>Bacteroidia</taxon>
        <taxon>Bacteroidales</taxon>
        <taxon>Tannerellaceae</taxon>
        <taxon>Parabacteroides</taxon>
    </lineage>
</organism>
<dbReference type="RefSeq" id="WP_121737507.1">
    <property type="nucleotide sequence ID" value="NZ_QXXG01000098.1"/>
</dbReference>
<dbReference type="Proteomes" id="UP000278164">
    <property type="component" value="Unassembled WGS sequence"/>
</dbReference>
<sequence length="115" mass="13369">MEYYGKILCISKEDLTRDDRSTVGGYQIDNVMGPIMSESCYKQLVFRNKIRVVRKGIGRGVAALVAVESLPEKYKKMVEQKYGDMKSEILRNWFAAHWWKIHSYLPPSVHFKVIP</sequence>
<name>A0A3L7ZJ39_PARDI</name>
<dbReference type="AlphaFoldDB" id="A0A3L7ZJ39"/>
<dbReference type="EMBL" id="RAYI01000120">
    <property type="protein sequence ID" value="RLT71728.1"/>
    <property type="molecule type" value="Genomic_DNA"/>
</dbReference>
<gene>
    <name evidence="1" type="ORF">D7V78_19700</name>
</gene>
<evidence type="ECO:0000313" key="2">
    <source>
        <dbReference type="Proteomes" id="UP000278164"/>
    </source>
</evidence>